<dbReference type="eggNOG" id="ENOG502RQBH">
    <property type="taxonomic scope" value="Eukaryota"/>
</dbReference>
<dbReference type="OrthoDB" id="4090363at2759"/>
<feature type="region of interest" description="Disordered" evidence="1">
    <location>
        <begin position="53"/>
        <end position="96"/>
    </location>
</feature>
<name>C5M7I6_CANTT</name>
<reference evidence="2 3" key="1">
    <citation type="journal article" date="2009" name="Nature">
        <title>Evolution of pathogenicity and sexual reproduction in eight Candida genomes.</title>
        <authorList>
            <person name="Butler G."/>
            <person name="Rasmussen M.D."/>
            <person name="Lin M.F."/>
            <person name="Santos M.A."/>
            <person name="Sakthikumar S."/>
            <person name="Munro C.A."/>
            <person name="Rheinbay E."/>
            <person name="Grabherr M."/>
            <person name="Forche A."/>
            <person name="Reedy J.L."/>
            <person name="Agrafioti I."/>
            <person name="Arnaud M.B."/>
            <person name="Bates S."/>
            <person name="Brown A.J."/>
            <person name="Brunke S."/>
            <person name="Costanzo M.C."/>
            <person name="Fitzpatrick D.A."/>
            <person name="de Groot P.W."/>
            <person name="Harris D."/>
            <person name="Hoyer L.L."/>
            <person name="Hube B."/>
            <person name="Klis F.M."/>
            <person name="Kodira C."/>
            <person name="Lennard N."/>
            <person name="Logue M.E."/>
            <person name="Martin R."/>
            <person name="Neiman A.M."/>
            <person name="Nikolaou E."/>
            <person name="Quail M.A."/>
            <person name="Quinn J."/>
            <person name="Santos M.C."/>
            <person name="Schmitzberger F.F."/>
            <person name="Sherlock G."/>
            <person name="Shah P."/>
            <person name="Silverstein K.A."/>
            <person name="Skrzypek M.S."/>
            <person name="Soll D."/>
            <person name="Staggs R."/>
            <person name="Stansfield I."/>
            <person name="Stumpf M.P."/>
            <person name="Sudbery P.E."/>
            <person name="Srikantha T."/>
            <person name="Zeng Q."/>
            <person name="Berman J."/>
            <person name="Berriman M."/>
            <person name="Heitman J."/>
            <person name="Gow N.A."/>
            <person name="Lorenz M.C."/>
            <person name="Birren B.W."/>
            <person name="Kellis M."/>
            <person name="Cuomo C.A."/>
        </authorList>
    </citation>
    <scope>NUCLEOTIDE SEQUENCE [LARGE SCALE GENOMIC DNA]</scope>
    <source>
        <strain evidence="3">ATCC MYA-3404 / T1</strain>
    </source>
</reference>
<dbReference type="AlphaFoldDB" id="C5M7I6"/>
<keyword evidence="3" id="KW-1185">Reference proteome</keyword>
<evidence type="ECO:0000313" key="3">
    <source>
        <dbReference type="Proteomes" id="UP000002037"/>
    </source>
</evidence>
<organism evidence="2 3">
    <name type="scientific">Candida tropicalis (strain ATCC MYA-3404 / T1)</name>
    <name type="common">Yeast</name>
    <dbReference type="NCBI Taxonomy" id="294747"/>
    <lineage>
        <taxon>Eukaryota</taxon>
        <taxon>Fungi</taxon>
        <taxon>Dikarya</taxon>
        <taxon>Ascomycota</taxon>
        <taxon>Saccharomycotina</taxon>
        <taxon>Pichiomycetes</taxon>
        <taxon>Debaryomycetaceae</taxon>
        <taxon>Candida/Lodderomyces clade</taxon>
        <taxon>Candida</taxon>
    </lineage>
</organism>
<dbReference type="HOGENOM" id="CLU_158089_0_0_1"/>
<gene>
    <name evidence="2" type="ORF">CTRG_01818</name>
</gene>
<accession>C5M7I6</accession>
<evidence type="ECO:0000256" key="1">
    <source>
        <dbReference type="SAM" id="MobiDB-lite"/>
    </source>
</evidence>
<feature type="compositionally biased region" description="Basic and acidic residues" evidence="1">
    <location>
        <begin position="80"/>
        <end position="90"/>
    </location>
</feature>
<dbReference type="GeneID" id="8300081"/>
<dbReference type="EMBL" id="GG692396">
    <property type="protein sequence ID" value="EER34956.1"/>
    <property type="molecule type" value="Genomic_DNA"/>
</dbReference>
<feature type="compositionally biased region" description="Basic and acidic residues" evidence="1">
    <location>
        <begin position="54"/>
        <end position="69"/>
    </location>
</feature>
<dbReference type="Proteomes" id="UP000002037">
    <property type="component" value="Unassembled WGS sequence"/>
</dbReference>
<proteinExistence type="predicted"/>
<dbReference type="RefSeq" id="XP_002547511.1">
    <property type="nucleotide sequence ID" value="XM_002547465.1"/>
</dbReference>
<protein>
    <submittedName>
        <fullName evidence="2">Uncharacterized protein</fullName>
    </submittedName>
</protein>
<sequence>MPDLFDNFFNKIGSRINGGKSVHHYGGASQVNTGKFYSYTSSASNNNYWLPKQQHKDDQMTSGDIRVDRQMSVSSMSEEADMKNVGDRSRMSSVSE</sequence>
<dbReference type="KEGG" id="ctp:CTRG_01818"/>
<evidence type="ECO:0000313" key="2">
    <source>
        <dbReference type="EMBL" id="EER34956.1"/>
    </source>
</evidence>
<dbReference type="VEuPathDB" id="FungiDB:CTRG_01818"/>